<evidence type="ECO:0000313" key="2">
    <source>
        <dbReference type="EMBL" id="MCY6959849.1"/>
    </source>
</evidence>
<dbReference type="EMBL" id="JAPQFJ010000016">
    <property type="protein sequence ID" value="MCY6959849.1"/>
    <property type="molecule type" value="Genomic_DNA"/>
</dbReference>
<dbReference type="RefSeq" id="WP_268062286.1">
    <property type="nucleotide sequence ID" value="NZ_JAPQFJ010000016.1"/>
</dbReference>
<keyword evidence="3" id="KW-1185">Reference proteome</keyword>
<evidence type="ECO:0000313" key="3">
    <source>
        <dbReference type="Proteomes" id="UP001144612"/>
    </source>
</evidence>
<comment type="caution">
    <text evidence="2">The sequence shown here is derived from an EMBL/GenBank/DDBJ whole genome shotgun (WGS) entry which is preliminary data.</text>
</comment>
<dbReference type="InterPro" id="IPR042267">
    <property type="entry name" value="VTC_sf"/>
</dbReference>
<organism evidence="2 3">
    <name type="scientific">Clostridium brassicae</name>
    <dbReference type="NCBI Taxonomy" id="2999072"/>
    <lineage>
        <taxon>Bacteria</taxon>
        <taxon>Bacillati</taxon>
        <taxon>Bacillota</taxon>
        <taxon>Clostridia</taxon>
        <taxon>Eubacteriales</taxon>
        <taxon>Clostridiaceae</taxon>
        <taxon>Clostridium</taxon>
    </lineage>
</organism>
<dbReference type="Pfam" id="PF09359">
    <property type="entry name" value="VTC"/>
    <property type="match status" value="1"/>
</dbReference>
<dbReference type="InterPro" id="IPR018966">
    <property type="entry name" value="VTC_domain"/>
</dbReference>
<dbReference type="Gene3D" id="3.20.100.30">
    <property type="entry name" value="VTC, catalytic tunnel domain"/>
    <property type="match status" value="1"/>
</dbReference>
<evidence type="ECO:0000259" key="1">
    <source>
        <dbReference type="Pfam" id="PF09359"/>
    </source>
</evidence>
<feature type="domain" description="VTC" evidence="1">
    <location>
        <begin position="6"/>
        <end position="224"/>
    </location>
</feature>
<protein>
    <submittedName>
        <fullName evidence="2">Polyphosphate polymerase domain-containing protein</fullName>
    </submittedName>
</protein>
<sequence length="228" mass="27271">MKDLKFRNEIKHYINISDYFSIRSRLMQIMRIDKNSNADREYRIRSLYFDNIRDKVLMEKINGINKREKFRIRFYNDDHSFIRLEKKSKINGLCNKISESISKNECKRILNRDIDFLKVSNKGLFVELYSKMKWDLLRPKTIVDYTREAYVYPVGNVRITFDKNIRTGIHSKNLFDKDLPTINSVDNRYIVLEVKYDEFLPAIIQDIIQTNDRPAQSISKYAAARIYG</sequence>
<reference evidence="2" key="1">
    <citation type="submission" date="2022-12" db="EMBL/GenBank/DDBJ databases">
        <title>Clostridium sp. nov., isolated from industrial wastewater.</title>
        <authorList>
            <person name="Jiayan W."/>
        </authorList>
    </citation>
    <scope>NUCLEOTIDE SEQUENCE</scope>
    <source>
        <strain evidence="2">ZC22-4</strain>
    </source>
</reference>
<gene>
    <name evidence="2" type="ORF">OW729_14605</name>
</gene>
<dbReference type="CDD" id="cd07750">
    <property type="entry name" value="PolyPPase_VTC_like"/>
    <property type="match status" value="1"/>
</dbReference>
<name>A0ABT4DC13_9CLOT</name>
<proteinExistence type="predicted"/>
<dbReference type="Proteomes" id="UP001144612">
    <property type="component" value="Unassembled WGS sequence"/>
</dbReference>
<accession>A0ABT4DC13</accession>